<feature type="chain" id="PRO_5018035568" description="MSHA biogenesis protein MshK" evidence="2">
    <location>
        <begin position="21"/>
        <end position="110"/>
    </location>
</feature>
<evidence type="ECO:0000256" key="1">
    <source>
        <dbReference type="SAM" id="MobiDB-lite"/>
    </source>
</evidence>
<dbReference type="Proteomes" id="UP000268033">
    <property type="component" value="Unassembled WGS sequence"/>
</dbReference>
<reference evidence="3 4" key="1">
    <citation type="submission" date="2018-11" db="EMBL/GenBank/DDBJ databases">
        <title>Genomic Encyclopedia of Type Strains, Phase IV (KMG-IV): sequencing the most valuable type-strain genomes for metagenomic binning, comparative biology and taxonomic classification.</title>
        <authorList>
            <person name="Goeker M."/>
        </authorList>
    </citation>
    <scope>NUCLEOTIDE SEQUENCE [LARGE SCALE GENOMIC DNA]</scope>
    <source>
        <strain evidence="3 4">DSM 21945</strain>
    </source>
</reference>
<dbReference type="RefSeq" id="WP_148049786.1">
    <property type="nucleotide sequence ID" value="NZ_JBLXAC010000002.1"/>
</dbReference>
<keyword evidence="4" id="KW-1185">Reference proteome</keyword>
<dbReference type="EMBL" id="RJUL01000001">
    <property type="protein sequence ID" value="ROQ30842.1"/>
    <property type="molecule type" value="Genomic_DNA"/>
</dbReference>
<evidence type="ECO:0000313" key="3">
    <source>
        <dbReference type="EMBL" id="ROQ30842.1"/>
    </source>
</evidence>
<evidence type="ECO:0000256" key="2">
    <source>
        <dbReference type="SAM" id="SignalP"/>
    </source>
</evidence>
<proteinExistence type="predicted"/>
<dbReference type="STRING" id="584787.GCA_001247655_03565"/>
<protein>
    <recommendedName>
        <fullName evidence="5">MSHA biogenesis protein MshK</fullName>
    </recommendedName>
</protein>
<feature type="signal peptide" evidence="2">
    <location>
        <begin position="1"/>
        <end position="20"/>
    </location>
</feature>
<organism evidence="3 4">
    <name type="scientific">Gallaecimonas pentaromativorans</name>
    <dbReference type="NCBI Taxonomy" id="584787"/>
    <lineage>
        <taxon>Bacteria</taxon>
        <taxon>Pseudomonadati</taxon>
        <taxon>Pseudomonadota</taxon>
        <taxon>Gammaproteobacteria</taxon>
        <taxon>Enterobacterales</taxon>
        <taxon>Gallaecimonadaceae</taxon>
        <taxon>Gallaecimonas</taxon>
    </lineage>
</organism>
<keyword evidence="2" id="KW-0732">Signal</keyword>
<evidence type="ECO:0000313" key="4">
    <source>
        <dbReference type="Proteomes" id="UP000268033"/>
    </source>
</evidence>
<evidence type="ECO:0008006" key="5">
    <source>
        <dbReference type="Google" id="ProtNLM"/>
    </source>
</evidence>
<accession>A0A3N1PH91</accession>
<gene>
    <name evidence="3" type="ORF">EDC28_101535</name>
</gene>
<comment type="caution">
    <text evidence="3">The sequence shown here is derived from an EMBL/GenBank/DDBJ whole genome shotgun (WGS) entry which is preliminary data.</text>
</comment>
<dbReference type="AlphaFoldDB" id="A0A3N1PH91"/>
<sequence length="110" mass="11631">MSTPWAPVLIILALSAGAEAEALKDPTRPPGNHGQASRQPQAPLVLSAVLQTRPARAIINGQVLAIGDKVQGWTLSHIDKNQVSLVSGSRRELLKLFDDNAVTAVNPTGH</sequence>
<name>A0A3N1PH91_9GAMM</name>
<feature type="region of interest" description="Disordered" evidence="1">
    <location>
        <begin position="21"/>
        <end position="42"/>
    </location>
</feature>